<dbReference type="FunFam" id="3.40.50.300:FF:000042">
    <property type="entry name" value="Maltose/maltodextrin ABC transporter, ATP-binding protein"/>
    <property type="match status" value="1"/>
</dbReference>
<dbReference type="PANTHER" id="PTHR42781:SF4">
    <property type="entry name" value="SPERMIDINE_PUTRESCINE IMPORT ATP-BINDING PROTEIN POTA"/>
    <property type="match status" value="1"/>
</dbReference>
<evidence type="ECO:0000256" key="2">
    <source>
        <dbReference type="ARBA" id="ARBA00022448"/>
    </source>
</evidence>
<dbReference type="SMART" id="SM00382">
    <property type="entry name" value="AAA"/>
    <property type="match status" value="1"/>
</dbReference>
<dbReference type="PANTHER" id="PTHR42781">
    <property type="entry name" value="SPERMIDINE/PUTRESCINE IMPORT ATP-BINDING PROTEIN POTA"/>
    <property type="match status" value="1"/>
</dbReference>
<dbReference type="RefSeq" id="WP_149235519.1">
    <property type="nucleotide sequence ID" value="NZ_JALJXJ010000025.1"/>
</dbReference>
<dbReference type="InterPro" id="IPR008995">
    <property type="entry name" value="Mo/tungstate-bd_C_term_dom"/>
</dbReference>
<organism evidence="6 7">
    <name type="scientific">Azospirillum lipoferum</name>
    <dbReference type="NCBI Taxonomy" id="193"/>
    <lineage>
        <taxon>Bacteria</taxon>
        <taxon>Pseudomonadati</taxon>
        <taxon>Pseudomonadota</taxon>
        <taxon>Alphaproteobacteria</taxon>
        <taxon>Rhodospirillales</taxon>
        <taxon>Azospirillaceae</taxon>
        <taxon>Azospirillum</taxon>
    </lineage>
</organism>
<dbReference type="Pfam" id="PF00005">
    <property type="entry name" value="ABC_tran"/>
    <property type="match status" value="1"/>
</dbReference>
<dbReference type="InterPro" id="IPR050093">
    <property type="entry name" value="ABC_SmlMolc_Importer"/>
</dbReference>
<dbReference type="GO" id="GO:0016887">
    <property type="term" value="F:ATP hydrolysis activity"/>
    <property type="evidence" value="ECO:0007669"/>
    <property type="project" value="InterPro"/>
</dbReference>
<keyword evidence="7" id="KW-1185">Reference proteome</keyword>
<dbReference type="InterPro" id="IPR017871">
    <property type="entry name" value="ABC_transporter-like_CS"/>
</dbReference>
<feature type="domain" description="ABC transporter" evidence="5">
    <location>
        <begin position="4"/>
        <end position="234"/>
    </location>
</feature>
<dbReference type="InterPro" id="IPR027417">
    <property type="entry name" value="P-loop_NTPase"/>
</dbReference>
<dbReference type="Proteomes" id="UP000324927">
    <property type="component" value="Unassembled WGS sequence"/>
</dbReference>
<keyword evidence="2" id="KW-0813">Transport</keyword>
<dbReference type="Gene3D" id="3.40.50.300">
    <property type="entry name" value="P-loop containing nucleotide triphosphate hydrolases"/>
    <property type="match status" value="1"/>
</dbReference>
<evidence type="ECO:0000256" key="1">
    <source>
        <dbReference type="ARBA" id="ARBA00005417"/>
    </source>
</evidence>
<evidence type="ECO:0000313" key="7">
    <source>
        <dbReference type="Proteomes" id="UP000324927"/>
    </source>
</evidence>
<evidence type="ECO:0000256" key="4">
    <source>
        <dbReference type="ARBA" id="ARBA00022840"/>
    </source>
</evidence>
<accession>A0A5A9FYJ7</accession>
<evidence type="ECO:0000256" key="3">
    <source>
        <dbReference type="ARBA" id="ARBA00022741"/>
    </source>
</evidence>
<keyword evidence="4 6" id="KW-0067">ATP-binding</keyword>
<protein>
    <submittedName>
        <fullName evidence="6">ABC transporter ATP-binding protein</fullName>
    </submittedName>
</protein>
<dbReference type="OrthoDB" id="9802264at2"/>
<dbReference type="SUPFAM" id="SSF52540">
    <property type="entry name" value="P-loop containing nucleoside triphosphate hydrolases"/>
    <property type="match status" value="1"/>
</dbReference>
<name>A0A5A9FYJ7_AZOLI</name>
<dbReference type="GO" id="GO:0005524">
    <property type="term" value="F:ATP binding"/>
    <property type="evidence" value="ECO:0007669"/>
    <property type="project" value="UniProtKB-KW"/>
</dbReference>
<dbReference type="Pfam" id="PF08402">
    <property type="entry name" value="TOBE_2"/>
    <property type="match status" value="1"/>
</dbReference>
<dbReference type="InterPro" id="IPR003593">
    <property type="entry name" value="AAA+_ATPase"/>
</dbReference>
<keyword evidence="3" id="KW-0547">Nucleotide-binding</keyword>
<dbReference type="InterPro" id="IPR013611">
    <property type="entry name" value="Transp-assoc_OB_typ2"/>
</dbReference>
<reference evidence="6 7" key="1">
    <citation type="submission" date="2019-08" db="EMBL/GenBank/DDBJ databases">
        <authorList>
            <person name="Grouzdev D."/>
            <person name="Tikhonova E."/>
            <person name="Kravchenko I."/>
        </authorList>
    </citation>
    <scope>NUCLEOTIDE SEQUENCE [LARGE SCALE GENOMIC DNA]</scope>
    <source>
        <strain evidence="6 7">59b</strain>
    </source>
</reference>
<dbReference type="SUPFAM" id="SSF50331">
    <property type="entry name" value="MOP-like"/>
    <property type="match status" value="1"/>
</dbReference>
<proteinExistence type="inferred from homology"/>
<dbReference type="PROSITE" id="PS00211">
    <property type="entry name" value="ABC_TRANSPORTER_1"/>
    <property type="match status" value="1"/>
</dbReference>
<comment type="caution">
    <text evidence="6">The sequence shown here is derived from an EMBL/GenBank/DDBJ whole genome shotgun (WGS) entry which is preliminary data.</text>
</comment>
<dbReference type="GO" id="GO:0043190">
    <property type="term" value="C:ATP-binding cassette (ABC) transporter complex"/>
    <property type="evidence" value="ECO:0007669"/>
    <property type="project" value="InterPro"/>
</dbReference>
<gene>
    <name evidence="6" type="ORF">FZ942_34310</name>
</gene>
<dbReference type="InterPro" id="IPR003439">
    <property type="entry name" value="ABC_transporter-like_ATP-bd"/>
</dbReference>
<dbReference type="PROSITE" id="PS50893">
    <property type="entry name" value="ABC_TRANSPORTER_2"/>
    <property type="match status" value="1"/>
</dbReference>
<comment type="similarity">
    <text evidence="1">Belongs to the ABC transporter superfamily.</text>
</comment>
<dbReference type="Gene3D" id="2.40.50.100">
    <property type="match status" value="1"/>
</dbReference>
<dbReference type="EMBL" id="VTTN01000030">
    <property type="protein sequence ID" value="KAA0587166.1"/>
    <property type="molecule type" value="Genomic_DNA"/>
</dbReference>
<evidence type="ECO:0000313" key="6">
    <source>
        <dbReference type="EMBL" id="KAA0587166.1"/>
    </source>
</evidence>
<sequence length="366" mass="38984">MSALVLDGLTKRYGGFTAVHGASLRIPHGQFVCLLGPSGCGKTTLLRMIAGLEEPSGGQLLIDDRDITATPAHKRDFGMVFQSLALFPHLSAGENIAYPLRIRGVPADERRRKADSLLELVRLPGMADRPVSRLSGGQRQRVAIARALALEPKLFLLDEPLSALDAKLREAMQIELKQLQRRLGITTIVVTHDQREAMTMADLVVVMSEGRIRQAAPPMEVYRRPADAFVADFIGMTNLLEGEVTAPGRASVPGGELVLDGLPPHGRALLSVRPEEVLLHPATASGGQGSGQGAVANRLAGTLSFVRDLGASVEFRIDVSGREIVALTRPQDRPAVEPGAAVIVEIPAEACVVLPPEGGTAGERPS</sequence>
<dbReference type="GO" id="GO:0140359">
    <property type="term" value="F:ABC-type transporter activity"/>
    <property type="evidence" value="ECO:0007669"/>
    <property type="project" value="UniProtKB-ARBA"/>
</dbReference>
<evidence type="ECO:0000259" key="5">
    <source>
        <dbReference type="PROSITE" id="PS50893"/>
    </source>
</evidence>
<dbReference type="AlphaFoldDB" id="A0A5A9FYJ7"/>